<dbReference type="EMBL" id="JAADJZ010000006">
    <property type="protein sequence ID" value="KAF2874088.1"/>
    <property type="molecule type" value="Genomic_DNA"/>
</dbReference>
<organism evidence="4 5">
    <name type="scientific">Massariosphaeria phaeospora</name>
    <dbReference type="NCBI Taxonomy" id="100035"/>
    <lineage>
        <taxon>Eukaryota</taxon>
        <taxon>Fungi</taxon>
        <taxon>Dikarya</taxon>
        <taxon>Ascomycota</taxon>
        <taxon>Pezizomycotina</taxon>
        <taxon>Dothideomycetes</taxon>
        <taxon>Pleosporomycetidae</taxon>
        <taxon>Pleosporales</taxon>
        <taxon>Pleosporales incertae sedis</taxon>
        <taxon>Massariosphaeria</taxon>
    </lineage>
</organism>
<sequence length="287" mass="31451">MAARYRKNAANSSSSTESSPEPAKPIKDVASEPGIGLSVLDVLRVLGGILLLSSGISYLSTNGESMTWGYNPWWTRAREWKAFYNGEVSLTDAELLAYDGSDGSKPIYLALNGTIYDVSANRATYGPGGSYHFFAGHDAARAFLTGCFEEDRTPDLRGVELMYMPVDGPPSSSSSPSNTAAPAAEQPQSYDPATGKETSVPNAASGNAKPRTPLTKAQLKNRRAQELRQARKQAVEGLEHWHQLFRGDKGKPYFRVGEVRRERGWLEGVPERKLCEHAEKGRPKREE</sequence>
<dbReference type="Proteomes" id="UP000481861">
    <property type="component" value="Unassembled WGS sequence"/>
</dbReference>
<dbReference type="GO" id="GO:0012505">
    <property type="term" value="C:endomembrane system"/>
    <property type="evidence" value="ECO:0007669"/>
    <property type="project" value="TreeGrafter"/>
</dbReference>
<dbReference type="Pfam" id="PF00173">
    <property type="entry name" value="Cyt-b5"/>
    <property type="match status" value="1"/>
</dbReference>
<evidence type="ECO:0000256" key="1">
    <source>
        <dbReference type="ARBA" id="ARBA00038357"/>
    </source>
</evidence>
<evidence type="ECO:0000313" key="5">
    <source>
        <dbReference type="Proteomes" id="UP000481861"/>
    </source>
</evidence>
<dbReference type="AlphaFoldDB" id="A0A7C8I9S1"/>
<feature type="compositionally biased region" description="Low complexity" evidence="2">
    <location>
        <begin position="8"/>
        <end position="21"/>
    </location>
</feature>
<dbReference type="InterPro" id="IPR050577">
    <property type="entry name" value="MAPR/NEUFC/NENF-like"/>
</dbReference>
<dbReference type="Gene3D" id="3.10.120.10">
    <property type="entry name" value="Cytochrome b5-like heme/steroid binding domain"/>
    <property type="match status" value="1"/>
</dbReference>
<evidence type="ECO:0000313" key="4">
    <source>
        <dbReference type="EMBL" id="KAF2874088.1"/>
    </source>
</evidence>
<comment type="caution">
    <text evidence="4">The sequence shown here is derived from an EMBL/GenBank/DDBJ whole genome shotgun (WGS) entry which is preliminary data.</text>
</comment>
<gene>
    <name evidence="4" type="ORF">BDV95DRAFT_604294</name>
</gene>
<feature type="domain" description="Cytochrome b5 heme-binding" evidence="3">
    <location>
        <begin position="90"/>
        <end position="171"/>
    </location>
</feature>
<evidence type="ECO:0000256" key="2">
    <source>
        <dbReference type="SAM" id="MobiDB-lite"/>
    </source>
</evidence>
<feature type="region of interest" description="Disordered" evidence="2">
    <location>
        <begin position="162"/>
        <end position="223"/>
    </location>
</feature>
<keyword evidence="5" id="KW-1185">Reference proteome</keyword>
<dbReference type="InterPro" id="IPR001199">
    <property type="entry name" value="Cyt_B5-like_heme/steroid-bd"/>
</dbReference>
<dbReference type="SUPFAM" id="SSF55856">
    <property type="entry name" value="Cytochrome b5-like heme/steroid binding domain"/>
    <property type="match status" value="1"/>
</dbReference>
<feature type="compositionally biased region" description="Polar residues" evidence="2">
    <location>
        <begin position="186"/>
        <end position="205"/>
    </location>
</feature>
<dbReference type="FunFam" id="3.10.120.10:FF:000018">
    <property type="entry name" value="Heme/steroid binding domain protein, putative"/>
    <property type="match status" value="1"/>
</dbReference>
<protein>
    <recommendedName>
        <fullName evidence="3">Cytochrome b5 heme-binding domain-containing protein</fullName>
    </recommendedName>
</protein>
<name>A0A7C8I9S1_9PLEO</name>
<evidence type="ECO:0000259" key="3">
    <source>
        <dbReference type="SMART" id="SM01117"/>
    </source>
</evidence>
<accession>A0A7C8I9S1</accession>
<feature type="region of interest" description="Disordered" evidence="2">
    <location>
        <begin position="1"/>
        <end position="27"/>
    </location>
</feature>
<feature type="compositionally biased region" description="Low complexity" evidence="2">
    <location>
        <begin position="169"/>
        <end position="184"/>
    </location>
</feature>
<comment type="similarity">
    <text evidence="1">Belongs to the cytochrome b5 family. MAPR subfamily.</text>
</comment>
<dbReference type="GO" id="GO:0016020">
    <property type="term" value="C:membrane"/>
    <property type="evidence" value="ECO:0007669"/>
    <property type="project" value="TreeGrafter"/>
</dbReference>
<reference evidence="4 5" key="1">
    <citation type="submission" date="2020-01" db="EMBL/GenBank/DDBJ databases">
        <authorList>
            <consortium name="DOE Joint Genome Institute"/>
            <person name="Haridas S."/>
            <person name="Albert R."/>
            <person name="Binder M."/>
            <person name="Bloem J."/>
            <person name="Labutti K."/>
            <person name="Salamov A."/>
            <person name="Andreopoulos B."/>
            <person name="Baker S.E."/>
            <person name="Barry K."/>
            <person name="Bills G."/>
            <person name="Bluhm B.H."/>
            <person name="Cannon C."/>
            <person name="Castanera R."/>
            <person name="Culley D.E."/>
            <person name="Daum C."/>
            <person name="Ezra D."/>
            <person name="Gonzalez J.B."/>
            <person name="Henrissat B."/>
            <person name="Kuo A."/>
            <person name="Liang C."/>
            <person name="Lipzen A."/>
            <person name="Lutzoni F."/>
            <person name="Magnuson J."/>
            <person name="Mondo S."/>
            <person name="Nolan M."/>
            <person name="Ohm R."/>
            <person name="Pangilinan J."/>
            <person name="Park H.-J.H."/>
            <person name="Ramirez L."/>
            <person name="Alfaro M."/>
            <person name="Sun H."/>
            <person name="Tritt A."/>
            <person name="Yoshinaga Y."/>
            <person name="Zwiers L.-H.L."/>
            <person name="Turgeon B.G."/>
            <person name="Goodwin S.B."/>
            <person name="Spatafora J.W."/>
            <person name="Crous P.W."/>
            <person name="Grigoriev I.V."/>
        </authorList>
    </citation>
    <scope>NUCLEOTIDE SEQUENCE [LARGE SCALE GENOMIC DNA]</scope>
    <source>
        <strain evidence="4 5">CBS 611.86</strain>
    </source>
</reference>
<dbReference type="PANTHER" id="PTHR10281:SF76">
    <property type="entry name" value="CALCUTTA CUP-RELATED"/>
    <property type="match status" value="1"/>
</dbReference>
<proteinExistence type="inferred from homology"/>
<dbReference type="InterPro" id="IPR036400">
    <property type="entry name" value="Cyt_B5-like_heme/steroid_sf"/>
</dbReference>
<dbReference type="PANTHER" id="PTHR10281">
    <property type="entry name" value="MEMBRANE-ASSOCIATED PROGESTERONE RECEPTOR COMPONENT-RELATED"/>
    <property type="match status" value="1"/>
</dbReference>
<dbReference type="OrthoDB" id="10257697at2759"/>
<dbReference type="SMART" id="SM01117">
    <property type="entry name" value="Cyt-b5"/>
    <property type="match status" value="1"/>
</dbReference>